<evidence type="ECO:0000313" key="1">
    <source>
        <dbReference type="EMBL" id="KAJ3813715.1"/>
    </source>
</evidence>
<evidence type="ECO:0000313" key="2">
    <source>
        <dbReference type="Proteomes" id="UP001163835"/>
    </source>
</evidence>
<keyword evidence="2" id="KW-1185">Reference proteome</keyword>
<organism evidence="1 2">
    <name type="scientific">Lentinula aff. lateritia</name>
    <dbReference type="NCBI Taxonomy" id="2804960"/>
    <lineage>
        <taxon>Eukaryota</taxon>
        <taxon>Fungi</taxon>
        <taxon>Dikarya</taxon>
        <taxon>Basidiomycota</taxon>
        <taxon>Agaricomycotina</taxon>
        <taxon>Agaricomycetes</taxon>
        <taxon>Agaricomycetidae</taxon>
        <taxon>Agaricales</taxon>
        <taxon>Marasmiineae</taxon>
        <taxon>Omphalotaceae</taxon>
        <taxon>Lentinula</taxon>
    </lineage>
</organism>
<gene>
    <name evidence="1" type="ORF">F5876DRAFT_62952</name>
</gene>
<reference evidence="1" key="1">
    <citation type="submission" date="2022-09" db="EMBL/GenBank/DDBJ databases">
        <title>A Global Phylogenomic Analysis of the Shiitake Genus Lentinula.</title>
        <authorList>
            <consortium name="DOE Joint Genome Institute"/>
            <person name="Sierra-Patev S."/>
            <person name="Min B."/>
            <person name="Naranjo-Ortiz M."/>
            <person name="Looney B."/>
            <person name="Konkel Z."/>
            <person name="Slot J.C."/>
            <person name="Sakamoto Y."/>
            <person name="Steenwyk J.L."/>
            <person name="Rokas A."/>
            <person name="Carro J."/>
            <person name="Camarero S."/>
            <person name="Ferreira P."/>
            <person name="Molpeceres G."/>
            <person name="Ruiz-Duenas F.J."/>
            <person name="Serrano A."/>
            <person name="Henrissat B."/>
            <person name="Drula E."/>
            <person name="Hughes K.W."/>
            <person name="Mata J.L."/>
            <person name="Ishikawa N.K."/>
            <person name="Vargas-Isla R."/>
            <person name="Ushijima S."/>
            <person name="Smith C.A."/>
            <person name="Ahrendt S."/>
            <person name="Andreopoulos W."/>
            <person name="He G."/>
            <person name="Labutti K."/>
            <person name="Lipzen A."/>
            <person name="Ng V."/>
            <person name="Riley R."/>
            <person name="Sandor L."/>
            <person name="Barry K."/>
            <person name="Martinez A.T."/>
            <person name="Xiao Y."/>
            <person name="Gibbons J.G."/>
            <person name="Terashima K."/>
            <person name="Grigoriev I.V."/>
            <person name="Hibbett D.S."/>
        </authorList>
    </citation>
    <scope>NUCLEOTIDE SEQUENCE</scope>
    <source>
        <strain evidence="1">TMI1499</strain>
    </source>
</reference>
<name>A0ACC1U9M1_9AGAR</name>
<proteinExistence type="predicted"/>
<dbReference type="EMBL" id="MU794986">
    <property type="protein sequence ID" value="KAJ3813715.1"/>
    <property type="molecule type" value="Genomic_DNA"/>
</dbReference>
<dbReference type="Proteomes" id="UP001163835">
    <property type="component" value="Unassembled WGS sequence"/>
</dbReference>
<accession>A0ACC1U9M1</accession>
<protein>
    <submittedName>
        <fullName evidence="1">Uncharacterized protein</fullName>
    </submittedName>
</protein>
<sequence>MTVKFPMDIPFGPFEAHSNIDPVTPPTLPNLNTPNPHLGEAVGCSGSMSPTMASVILENVNTIPRTAEADLPPIPLLDLEPAPDLLPRQRSPHLQVSFPTPSRRSRPRQHRTRVQGPTPASQDDLYPTQGSEESLVGMEAHSLPLAIAGSRYQPYRVPRVRTGSGFHPPPQVISTSDPDLEADPPRGRLPTDQEQLPPWAQEEPQTISAMLDMAWYSGGKTSVPAESRLSHSMPLHSAHPAAENADSQLLTKETGMIGPANHAPNPGDSVLWNYVPQKTYPDAQNLHLVQEFFSPQSGTENIPQQLQAVGREQVARDSLSVELQDSRLEIARMAQIAQYQRTMNYSYGLRLQQEDQLRKAREKVQAGQQSTPQTMLLRTPQHLDHLQQYRRRSLPMPLGHQPLGHTDRAAHLARPSSQIDMGMGTGTSPGTVNMGGNDPDLGIDNTALSAGDMALGMGAHSQILDNIPQSMVSPPGPPVQIHLSALQQAQGHHYLQEVHHHQAPYRQQAFMLGDEHRLPTETRMRMGSSYGPPFLPLETLFEVIPSKLKIGAEISSGYDYSNFDHNARKMGDGRGFGLSREDD</sequence>
<comment type="caution">
    <text evidence="1">The sequence shown here is derived from an EMBL/GenBank/DDBJ whole genome shotgun (WGS) entry which is preliminary data.</text>
</comment>